<dbReference type="InterPro" id="IPR019329">
    <property type="entry name" value="NADH_UbQ_OxRdtase_ESSS_su"/>
</dbReference>
<organism evidence="19 20">
    <name type="scientific">Batrachochytrium salamandrivorans</name>
    <dbReference type="NCBI Taxonomy" id="1357716"/>
    <lineage>
        <taxon>Eukaryota</taxon>
        <taxon>Fungi</taxon>
        <taxon>Fungi incertae sedis</taxon>
        <taxon>Chytridiomycota</taxon>
        <taxon>Chytridiomycota incertae sedis</taxon>
        <taxon>Chytridiomycetes</taxon>
        <taxon>Rhizophydiales</taxon>
        <taxon>Rhizophydiales incertae sedis</taxon>
        <taxon>Batrachochytrium</taxon>
    </lineage>
</organism>
<keyword evidence="20" id="KW-1185">Reference proteome</keyword>
<feature type="compositionally biased region" description="Basic and acidic residues" evidence="17">
    <location>
        <begin position="63"/>
        <end position="87"/>
    </location>
</feature>
<proteinExistence type="inferred from homology"/>
<evidence type="ECO:0000313" key="19">
    <source>
        <dbReference type="EMBL" id="KAH6586906.1"/>
    </source>
</evidence>
<comment type="caution">
    <text evidence="19">The sequence shown here is derived from an EMBL/GenBank/DDBJ whole genome shotgun (WGS) entry which is preliminary data.</text>
</comment>
<evidence type="ECO:0000256" key="17">
    <source>
        <dbReference type="SAM" id="MobiDB-lite"/>
    </source>
</evidence>
<evidence type="ECO:0000256" key="14">
    <source>
        <dbReference type="ARBA" id="ARBA00030753"/>
    </source>
</evidence>
<evidence type="ECO:0000256" key="7">
    <source>
        <dbReference type="ARBA" id="ARBA00022692"/>
    </source>
</evidence>
<evidence type="ECO:0000256" key="4">
    <source>
        <dbReference type="ARBA" id="ARBA00018632"/>
    </source>
</evidence>
<evidence type="ECO:0000256" key="5">
    <source>
        <dbReference type="ARBA" id="ARBA00022448"/>
    </source>
</evidence>
<keyword evidence="6" id="KW-0679">Respiratory chain</keyword>
<keyword evidence="7 18" id="KW-0812">Transmembrane</keyword>
<evidence type="ECO:0000256" key="13">
    <source>
        <dbReference type="ARBA" id="ARBA00023136"/>
    </source>
</evidence>
<protein>
    <recommendedName>
        <fullName evidence="4">NADH dehydrogenase [ubiquinone] 1 beta subcomplex subunit 11, mitochondrial</fullName>
    </recommendedName>
    <alternativeName>
        <fullName evidence="15">Complex I-ESSS</fullName>
    </alternativeName>
    <alternativeName>
        <fullName evidence="14">NADH-ubiquinone oxidoreductase ESSS subunit</fullName>
    </alternativeName>
</protein>
<keyword evidence="5" id="KW-0813">Transport</keyword>
<comment type="function">
    <text evidence="1">Accessory subunit of the mitochondrial membrane respiratory chain NADH dehydrogenase (Complex I), that is believed not to be involved in catalysis. Complex I functions in the transfer of electrons from NADH to the respiratory chain. The immediate electron acceptor for the enzyme is believed to be ubiquinone.</text>
</comment>
<evidence type="ECO:0000256" key="10">
    <source>
        <dbReference type="ARBA" id="ARBA00022982"/>
    </source>
</evidence>
<evidence type="ECO:0000256" key="3">
    <source>
        <dbReference type="ARBA" id="ARBA00008915"/>
    </source>
</evidence>
<evidence type="ECO:0000256" key="15">
    <source>
        <dbReference type="ARBA" id="ARBA00031387"/>
    </source>
</evidence>
<evidence type="ECO:0000256" key="16">
    <source>
        <dbReference type="ARBA" id="ARBA00046528"/>
    </source>
</evidence>
<evidence type="ECO:0000256" key="9">
    <source>
        <dbReference type="ARBA" id="ARBA00022946"/>
    </source>
</evidence>
<gene>
    <name evidence="19" type="ORF">BASA50_000270</name>
</gene>
<keyword evidence="13 18" id="KW-0472">Membrane</keyword>
<evidence type="ECO:0000256" key="8">
    <source>
        <dbReference type="ARBA" id="ARBA00022792"/>
    </source>
</evidence>
<accession>A0ABQ8EV76</accession>
<evidence type="ECO:0000313" key="20">
    <source>
        <dbReference type="Proteomes" id="UP001648503"/>
    </source>
</evidence>
<evidence type="ECO:0000256" key="2">
    <source>
        <dbReference type="ARBA" id="ARBA00004434"/>
    </source>
</evidence>
<dbReference type="EMBL" id="JAFCIX010000570">
    <property type="protein sequence ID" value="KAH6586906.1"/>
    <property type="molecule type" value="Genomic_DNA"/>
</dbReference>
<reference evidence="19 20" key="1">
    <citation type="submission" date="2021-02" db="EMBL/GenBank/DDBJ databases">
        <title>Variation within the Batrachochytrium salamandrivorans European outbreak.</title>
        <authorList>
            <person name="Kelly M."/>
            <person name="Pasmans F."/>
            <person name="Shea T.P."/>
            <person name="Munoz J.F."/>
            <person name="Carranza S."/>
            <person name="Cuomo C.A."/>
            <person name="Martel A."/>
        </authorList>
    </citation>
    <scope>NUCLEOTIDE SEQUENCE [LARGE SCALE GENOMIC DNA]</scope>
    <source>
        <strain evidence="19 20">AMFP18/2</strain>
    </source>
</reference>
<evidence type="ECO:0000256" key="12">
    <source>
        <dbReference type="ARBA" id="ARBA00023128"/>
    </source>
</evidence>
<evidence type="ECO:0000256" key="6">
    <source>
        <dbReference type="ARBA" id="ARBA00022660"/>
    </source>
</evidence>
<comment type="subunit">
    <text evidence="16">Complex I is composed of 45 different subunits. Interacts with BCAP31.</text>
</comment>
<sequence>MAIARTTTRATLFCRMANPTLPIPTRLSKLLLPISATVRRFSITSSTQSVKVSSDPHALASQSDHKHHDDHHDGHHDDHHDHHHDPTNEPGGPLFGHKKGRKLYMWEPIYYIGMYGSIAALGLAYYIRPKQTPTDIARAEALKRLAARGEKFDYPLPPHYADN</sequence>
<evidence type="ECO:0000256" key="1">
    <source>
        <dbReference type="ARBA" id="ARBA00003195"/>
    </source>
</evidence>
<keyword evidence="12" id="KW-0496">Mitochondrion</keyword>
<evidence type="ECO:0000256" key="18">
    <source>
        <dbReference type="SAM" id="Phobius"/>
    </source>
</evidence>
<feature type="transmembrane region" description="Helical" evidence="18">
    <location>
        <begin position="108"/>
        <end position="127"/>
    </location>
</feature>
<dbReference type="Proteomes" id="UP001648503">
    <property type="component" value="Unassembled WGS sequence"/>
</dbReference>
<comment type="subcellular location">
    <subcellularLocation>
        <location evidence="2">Mitochondrion inner membrane</location>
        <topology evidence="2">Single-pass membrane protein</topology>
    </subcellularLocation>
</comment>
<keyword evidence="9" id="KW-0809">Transit peptide</keyword>
<dbReference type="Pfam" id="PF10183">
    <property type="entry name" value="ESSS"/>
    <property type="match status" value="1"/>
</dbReference>
<keyword evidence="8" id="KW-0999">Mitochondrion inner membrane</keyword>
<keyword evidence="10" id="KW-0249">Electron transport</keyword>
<keyword evidence="11 18" id="KW-1133">Transmembrane helix</keyword>
<comment type="similarity">
    <text evidence="3">Belongs to the complex I NDUFB11 subunit family.</text>
</comment>
<name>A0ABQ8EV76_9FUNG</name>
<feature type="region of interest" description="Disordered" evidence="17">
    <location>
        <begin position="45"/>
        <end position="94"/>
    </location>
</feature>
<evidence type="ECO:0000256" key="11">
    <source>
        <dbReference type="ARBA" id="ARBA00022989"/>
    </source>
</evidence>